<evidence type="ECO:0000313" key="5">
    <source>
        <dbReference type="Proteomes" id="UP000002892"/>
    </source>
</evidence>
<keyword evidence="5" id="KW-1185">Reference proteome</keyword>
<evidence type="ECO:0000259" key="3">
    <source>
        <dbReference type="Pfam" id="PF00561"/>
    </source>
</evidence>
<gene>
    <name evidence="4" type="ordered locus">Desaci_2169</name>
</gene>
<dbReference type="OrthoDB" id="9786110at2"/>
<evidence type="ECO:0000256" key="2">
    <source>
        <dbReference type="PIRSR" id="PIRSR017388-2"/>
    </source>
</evidence>
<evidence type="ECO:0000313" key="4">
    <source>
        <dbReference type="EMBL" id="AFM41132.1"/>
    </source>
</evidence>
<dbReference type="Gene3D" id="3.40.50.1820">
    <property type="entry name" value="alpha/beta hydrolase"/>
    <property type="match status" value="1"/>
</dbReference>
<dbReference type="AlphaFoldDB" id="I4D5Q8"/>
<dbReference type="eggNOG" id="COG1647">
    <property type="taxonomic scope" value="Bacteria"/>
</dbReference>
<feature type="active site" description="Charge relay system" evidence="1">
    <location>
        <position position="201"/>
    </location>
</feature>
<dbReference type="EMBL" id="CP003639">
    <property type="protein sequence ID" value="AFM41132.1"/>
    <property type="molecule type" value="Genomic_DNA"/>
</dbReference>
<dbReference type="RefSeq" id="WP_014827135.1">
    <property type="nucleotide sequence ID" value="NC_018068.1"/>
</dbReference>
<dbReference type="SUPFAM" id="SSF53474">
    <property type="entry name" value="alpha/beta-Hydrolases"/>
    <property type="match status" value="1"/>
</dbReference>
<dbReference type="Pfam" id="PF00561">
    <property type="entry name" value="Abhydrolase_1"/>
    <property type="match status" value="1"/>
</dbReference>
<feature type="active site" description="Charge relay system" evidence="1">
    <location>
        <position position="172"/>
    </location>
</feature>
<dbReference type="InterPro" id="IPR012354">
    <property type="entry name" value="Esterase_lipase"/>
</dbReference>
<sequence length="227" mass="25476">MKEFETGCLIIHGFAGSRREIDSLVTRLNENGLPTSVPVLAGHESSRRELARAKYTDWIQSVFAAYNDLEKQCNNVVVMGFSMGGLLGIQLCQAHKIKALVLINTPIYYLNLKRVFLNLGCDFRFYARKYLVSSTNPPPFAALIQFLILLHKTKSLLKDTKCTSLIFQTLDDDVIKPKSANHIYANISGHKTLKLYPTGGHLVLLTETGERIGEEIYGFLEGLKRLV</sequence>
<reference evidence="4 5" key="1">
    <citation type="journal article" date="2012" name="J. Bacteriol.">
        <title>Complete genome sequences of Desulfosporosinus orientis DSM765T, Desulfosporosinus youngiae DSM17734T, Desulfosporosinus meridiei DSM13257T, and Desulfosporosinus acidiphilus DSM22704T.</title>
        <authorList>
            <person name="Pester M."/>
            <person name="Brambilla E."/>
            <person name="Alazard D."/>
            <person name="Rattei T."/>
            <person name="Weinmaier T."/>
            <person name="Han J."/>
            <person name="Lucas S."/>
            <person name="Lapidus A."/>
            <person name="Cheng J.F."/>
            <person name="Goodwin L."/>
            <person name="Pitluck S."/>
            <person name="Peters L."/>
            <person name="Ovchinnikova G."/>
            <person name="Teshima H."/>
            <person name="Detter J.C."/>
            <person name="Han C.S."/>
            <person name="Tapia R."/>
            <person name="Land M.L."/>
            <person name="Hauser L."/>
            <person name="Kyrpides N.C."/>
            <person name="Ivanova N.N."/>
            <person name="Pagani I."/>
            <person name="Huntmann M."/>
            <person name="Wei C.L."/>
            <person name="Davenport K.W."/>
            <person name="Daligault H."/>
            <person name="Chain P.S."/>
            <person name="Chen A."/>
            <person name="Mavromatis K."/>
            <person name="Markowitz V."/>
            <person name="Szeto E."/>
            <person name="Mikhailova N."/>
            <person name="Pati A."/>
            <person name="Wagner M."/>
            <person name="Woyke T."/>
            <person name="Ollivier B."/>
            <person name="Klenk H.P."/>
            <person name="Spring S."/>
            <person name="Loy A."/>
        </authorList>
    </citation>
    <scope>NUCLEOTIDE SEQUENCE [LARGE SCALE GENOMIC DNA]</scope>
    <source>
        <strain evidence="5">DSM 22704 / JCM 16185 / SJ4</strain>
    </source>
</reference>
<feature type="binding site" evidence="2">
    <location>
        <position position="14"/>
    </location>
    <ligand>
        <name>substrate</name>
    </ligand>
</feature>
<evidence type="ECO:0000256" key="1">
    <source>
        <dbReference type="PIRSR" id="PIRSR017388-1"/>
    </source>
</evidence>
<organism evidence="4 5">
    <name type="scientific">Desulfosporosinus acidiphilus (strain DSM 22704 / JCM 16185 / SJ4)</name>
    <dbReference type="NCBI Taxonomy" id="646529"/>
    <lineage>
        <taxon>Bacteria</taxon>
        <taxon>Bacillati</taxon>
        <taxon>Bacillota</taxon>
        <taxon>Clostridia</taxon>
        <taxon>Eubacteriales</taxon>
        <taxon>Desulfitobacteriaceae</taxon>
        <taxon>Desulfosporosinus</taxon>
    </lineage>
</organism>
<dbReference type="GO" id="GO:0052689">
    <property type="term" value="F:carboxylic ester hydrolase activity"/>
    <property type="evidence" value="ECO:0007669"/>
    <property type="project" value="InterPro"/>
</dbReference>
<feature type="active site" description="Nucleophile" evidence="1">
    <location>
        <position position="82"/>
    </location>
</feature>
<dbReference type="PIRSF" id="PIRSF017388">
    <property type="entry name" value="Esterase_lipase"/>
    <property type="match status" value="1"/>
</dbReference>
<proteinExistence type="predicted"/>
<dbReference type="InterPro" id="IPR029058">
    <property type="entry name" value="AB_hydrolase_fold"/>
</dbReference>
<dbReference type="InterPro" id="IPR000073">
    <property type="entry name" value="AB_hydrolase_1"/>
</dbReference>
<feature type="binding site" evidence="2">
    <location>
        <position position="83"/>
    </location>
    <ligand>
        <name>substrate</name>
    </ligand>
</feature>
<dbReference type="ESTHER" id="desaj-i4d5q8">
    <property type="family name" value="CarbLipBact_2"/>
</dbReference>
<accession>I4D5Q8</accession>
<dbReference type="HOGENOM" id="CLU_076594_0_2_9"/>
<feature type="domain" description="AB hydrolase-1" evidence="3">
    <location>
        <begin position="9"/>
        <end position="105"/>
    </location>
</feature>
<dbReference type="STRING" id="646529.Desaci_2169"/>
<name>I4D5Q8_DESAJ</name>
<protein>
    <submittedName>
        <fullName evidence="4">Esterase/lipase</fullName>
    </submittedName>
</protein>
<dbReference type="KEGG" id="dai:Desaci_2169"/>
<dbReference type="Proteomes" id="UP000002892">
    <property type="component" value="Chromosome"/>
</dbReference>